<evidence type="ECO:0000256" key="1">
    <source>
        <dbReference type="ARBA" id="ARBA00004613"/>
    </source>
</evidence>
<accession>A0A392S8Z2</accession>
<dbReference type="InterPro" id="IPR036852">
    <property type="entry name" value="Peptidase_S8/S53_dom_sf"/>
</dbReference>
<comment type="subcellular location">
    <subcellularLocation>
        <location evidence="1">Secreted</location>
    </subcellularLocation>
</comment>
<sequence length="52" mass="5125">MAPGVAILAAMVPKSDEPGSVPIGKKPSLFGIKSGTSMACPHVTGAAAFIKS</sequence>
<evidence type="ECO:0000256" key="6">
    <source>
        <dbReference type="ARBA" id="ARBA00022825"/>
    </source>
</evidence>
<dbReference type="AlphaFoldDB" id="A0A392S8Z2"/>
<dbReference type="SUPFAM" id="SSF52743">
    <property type="entry name" value="Subtilisin-like"/>
    <property type="match status" value="1"/>
</dbReference>
<dbReference type="Gene3D" id="3.40.50.200">
    <property type="entry name" value="Peptidase S8/S53 domain"/>
    <property type="match status" value="1"/>
</dbReference>
<dbReference type="Pfam" id="PF00082">
    <property type="entry name" value="Peptidase_S8"/>
    <property type="match status" value="1"/>
</dbReference>
<evidence type="ECO:0000313" key="9">
    <source>
        <dbReference type="EMBL" id="MCI45351.1"/>
    </source>
</evidence>
<keyword evidence="10" id="KW-1185">Reference proteome</keyword>
<protein>
    <submittedName>
        <fullName evidence="9">Subtilisin-like protease-like</fullName>
    </submittedName>
</protein>
<dbReference type="InterPro" id="IPR023828">
    <property type="entry name" value="Peptidase_S8_Ser-AS"/>
</dbReference>
<organism evidence="9 10">
    <name type="scientific">Trifolium medium</name>
    <dbReference type="NCBI Taxonomy" id="97028"/>
    <lineage>
        <taxon>Eukaryota</taxon>
        <taxon>Viridiplantae</taxon>
        <taxon>Streptophyta</taxon>
        <taxon>Embryophyta</taxon>
        <taxon>Tracheophyta</taxon>
        <taxon>Spermatophyta</taxon>
        <taxon>Magnoliopsida</taxon>
        <taxon>eudicotyledons</taxon>
        <taxon>Gunneridae</taxon>
        <taxon>Pentapetalae</taxon>
        <taxon>rosids</taxon>
        <taxon>fabids</taxon>
        <taxon>Fabales</taxon>
        <taxon>Fabaceae</taxon>
        <taxon>Papilionoideae</taxon>
        <taxon>50 kb inversion clade</taxon>
        <taxon>NPAAA clade</taxon>
        <taxon>Hologalegina</taxon>
        <taxon>IRL clade</taxon>
        <taxon>Trifolieae</taxon>
        <taxon>Trifolium</taxon>
    </lineage>
</organism>
<comment type="similarity">
    <text evidence="2 7">Belongs to the peptidase S8 family.</text>
</comment>
<dbReference type="PROSITE" id="PS00138">
    <property type="entry name" value="SUBTILASE_SER"/>
    <property type="match status" value="1"/>
</dbReference>
<dbReference type="EMBL" id="LXQA010342998">
    <property type="protein sequence ID" value="MCI45351.1"/>
    <property type="molecule type" value="Genomic_DNA"/>
</dbReference>
<evidence type="ECO:0000313" key="10">
    <source>
        <dbReference type="Proteomes" id="UP000265520"/>
    </source>
</evidence>
<evidence type="ECO:0000256" key="3">
    <source>
        <dbReference type="ARBA" id="ARBA00022670"/>
    </source>
</evidence>
<evidence type="ECO:0000256" key="7">
    <source>
        <dbReference type="PROSITE-ProRule" id="PRU01240"/>
    </source>
</evidence>
<reference evidence="9 10" key="1">
    <citation type="journal article" date="2018" name="Front. Plant Sci.">
        <title>Red Clover (Trifolium pratense) and Zigzag Clover (T. medium) - A Picture of Genomic Similarities and Differences.</title>
        <authorList>
            <person name="Dluhosova J."/>
            <person name="Istvanek J."/>
            <person name="Nedelnik J."/>
            <person name="Repkova J."/>
        </authorList>
    </citation>
    <scope>NUCLEOTIDE SEQUENCE [LARGE SCALE GENOMIC DNA]</scope>
    <source>
        <strain evidence="10">cv. 10/8</strain>
        <tissue evidence="9">Leaf</tissue>
    </source>
</reference>
<dbReference type="PROSITE" id="PS51892">
    <property type="entry name" value="SUBTILASE"/>
    <property type="match status" value="1"/>
</dbReference>
<feature type="non-terminal residue" evidence="9">
    <location>
        <position position="52"/>
    </location>
</feature>
<feature type="domain" description="Peptidase S8/S53" evidence="8">
    <location>
        <begin position="29"/>
        <end position="52"/>
    </location>
</feature>
<evidence type="ECO:0000256" key="5">
    <source>
        <dbReference type="ARBA" id="ARBA00022801"/>
    </source>
</evidence>
<keyword evidence="6" id="KW-0720">Serine protease</keyword>
<proteinExistence type="inferred from homology"/>
<evidence type="ECO:0000256" key="4">
    <source>
        <dbReference type="ARBA" id="ARBA00022729"/>
    </source>
</evidence>
<dbReference type="GO" id="GO:0005576">
    <property type="term" value="C:extracellular region"/>
    <property type="evidence" value="ECO:0007669"/>
    <property type="project" value="UniProtKB-SubCell"/>
</dbReference>
<dbReference type="GO" id="GO:0006508">
    <property type="term" value="P:proteolysis"/>
    <property type="evidence" value="ECO:0007669"/>
    <property type="project" value="UniProtKB-KW"/>
</dbReference>
<dbReference type="Proteomes" id="UP000265520">
    <property type="component" value="Unassembled WGS sequence"/>
</dbReference>
<keyword evidence="4" id="KW-0732">Signal</keyword>
<dbReference type="InterPro" id="IPR045051">
    <property type="entry name" value="SBT"/>
</dbReference>
<comment type="caution">
    <text evidence="9">The sequence shown here is derived from an EMBL/GenBank/DDBJ whole genome shotgun (WGS) entry which is preliminary data.</text>
</comment>
<keyword evidence="3 9" id="KW-0645">Protease</keyword>
<keyword evidence="5" id="KW-0378">Hydrolase</keyword>
<dbReference type="GO" id="GO:0004252">
    <property type="term" value="F:serine-type endopeptidase activity"/>
    <property type="evidence" value="ECO:0007669"/>
    <property type="project" value="InterPro"/>
</dbReference>
<evidence type="ECO:0000259" key="8">
    <source>
        <dbReference type="Pfam" id="PF00082"/>
    </source>
</evidence>
<name>A0A392S8Z2_9FABA</name>
<evidence type="ECO:0000256" key="2">
    <source>
        <dbReference type="ARBA" id="ARBA00011073"/>
    </source>
</evidence>
<comment type="caution">
    <text evidence="7">Lacks conserved residue(s) required for the propagation of feature annotation.</text>
</comment>
<dbReference type="PANTHER" id="PTHR10795">
    <property type="entry name" value="PROPROTEIN CONVERTASE SUBTILISIN/KEXIN"/>
    <property type="match status" value="1"/>
</dbReference>
<dbReference type="InterPro" id="IPR000209">
    <property type="entry name" value="Peptidase_S8/S53_dom"/>
</dbReference>